<gene>
    <name evidence="9" type="ORF">H5P30_14905</name>
</gene>
<dbReference type="Gene3D" id="3.20.20.70">
    <property type="entry name" value="Aldolase class I"/>
    <property type="match status" value="1"/>
</dbReference>
<comment type="caution">
    <text evidence="9">The sequence shown here is derived from an EMBL/GenBank/DDBJ whole genome shotgun (WGS) entry which is preliminary data.</text>
</comment>
<dbReference type="CDD" id="cd02801">
    <property type="entry name" value="DUS_like_FMN"/>
    <property type="match status" value="1"/>
</dbReference>
<dbReference type="EMBL" id="JACHVA010000117">
    <property type="protein sequence ID" value="MBC2603070.1"/>
    <property type="molecule type" value="Genomic_DNA"/>
</dbReference>
<evidence type="ECO:0000256" key="6">
    <source>
        <dbReference type="PIRSR" id="PIRSR006621-1"/>
    </source>
</evidence>
<evidence type="ECO:0000256" key="1">
    <source>
        <dbReference type="ARBA" id="ARBA00022630"/>
    </source>
</evidence>
<dbReference type="AlphaFoldDB" id="A0A7X1AZY5"/>
<reference evidence="9 10" key="1">
    <citation type="submission" date="2020-07" db="EMBL/GenBank/DDBJ databases">
        <authorList>
            <person name="Feng X."/>
        </authorList>
    </citation>
    <scope>NUCLEOTIDE SEQUENCE [LARGE SCALE GENOMIC DNA]</scope>
    <source>
        <strain evidence="9 10">JCM14086</strain>
    </source>
</reference>
<dbReference type="PIRSF" id="PIRSF006621">
    <property type="entry name" value="Dus"/>
    <property type="match status" value="1"/>
</dbReference>
<accession>A0A7X1AZY5</accession>
<evidence type="ECO:0000313" key="10">
    <source>
        <dbReference type="Proteomes" id="UP000525652"/>
    </source>
</evidence>
<dbReference type="GO" id="GO:0017150">
    <property type="term" value="F:tRNA dihydrouridine synthase activity"/>
    <property type="evidence" value="ECO:0007669"/>
    <property type="project" value="InterPro"/>
</dbReference>
<dbReference type="RefSeq" id="WP_185693712.1">
    <property type="nucleotide sequence ID" value="NZ_JACHVA010000117.1"/>
</dbReference>
<name>A0A7X1AZY5_9BACT</name>
<evidence type="ECO:0000256" key="7">
    <source>
        <dbReference type="PIRSR" id="PIRSR006621-2"/>
    </source>
</evidence>
<evidence type="ECO:0000313" key="9">
    <source>
        <dbReference type="EMBL" id="MBC2603070.1"/>
    </source>
</evidence>
<keyword evidence="1 5" id="KW-0285">Flavoprotein</keyword>
<keyword evidence="4 5" id="KW-0560">Oxidoreductase</keyword>
<proteinExistence type="inferred from homology"/>
<dbReference type="GO" id="GO:0050660">
    <property type="term" value="F:flavin adenine dinucleotide binding"/>
    <property type="evidence" value="ECO:0007669"/>
    <property type="project" value="InterPro"/>
</dbReference>
<dbReference type="PANTHER" id="PTHR45846:SF1">
    <property type="entry name" value="TRNA-DIHYDROURIDINE(47) SYNTHASE [NAD(P)(+)]-LIKE"/>
    <property type="match status" value="1"/>
</dbReference>
<keyword evidence="2 5" id="KW-0288">FMN</keyword>
<dbReference type="PANTHER" id="PTHR45846">
    <property type="entry name" value="TRNA-DIHYDROURIDINE(47) SYNTHASE [NAD(P)(+)]-LIKE"/>
    <property type="match status" value="1"/>
</dbReference>
<feature type="binding site" evidence="7">
    <location>
        <position position="144"/>
    </location>
    <ligand>
        <name>FMN</name>
        <dbReference type="ChEBI" id="CHEBI:58210"/>
    </ligand>
</feature>
<dbReference type="Proteomes" id="UP000525652">
    <property type="component" value="Unassembled WGS sequence"/>
</dbReference>
<feature type="binding site" evidence="7">
    <location>
        <position position="75"/>
    </location>
    <ligand>
        <name>FMN</name>
        <dbReference type="ChEBI" id="CHEBI:58210"/>
    </ligand>
</feature>
<evidence type="ECO:0000256" key="4">
    <source>
        <dbReference type="ARBA" id="ARBA00023002"/>
    </source>
</evidence>
<dbReference type="InterPro" id="IPR001269">
    <property type="entry name" value="DUS_fam"/>
</dbReference>
<evidence type="ECO:0000256" key="2">
    <source>
        <dbReference type="ARBA" id="ARBA00022643"/>
    </source>
</evidence>
<feature type="binding site" evidence="7">
    <location>
        <position position="173"/>
    </location>
    <ligand>
        <name>FMN</name>
        <dbReference type="ChEBI" id="CHEBI:58210"/>
    </ligand>
</feature>
<dbReference type="SUPFAM" id="SSF51395">
    <property type="entry name" value="FMN-linked oxidoreductases"/>
    <property type="match status" value="1"/>
</dbReference>
<comment type="similarity">
    <text evidence="5">Belongs to the dus family.</text>
</comment>
<dbReference type="InterPro" id="IPR013785">
    <property type="entry name" value="Aldolase_TIM"/>
</dbReference>
<dbReference type="EC" id="1.3.1.-" evidence="5"/>
<keyword evidence="7" id="KW-0547">Nucleotide-binding</keyword>
<evidence type="ECO:0000256" key="3">
    <source>
        <dbReference type="ARBA" id="ARBA00022694"/>
    </source>
</evidence>
<dbReference type="Pfam" id="PF01207">
    <property type="entry name" value="Dus"/>
    <property type="match status" value="1"/>
</dbReference>
<evidence type="ECO:0000259" key="8">
    <source>
        <dbReference type="Pfam" id="PF01207"/>
    </source>
</evidence>
<keyword evidence="10" id="KW-1185">Reference proteome</keyword>
<dbReference type="InterPro" id="IPR035587">
    <property type="entry name" value="DUS-like_FMN-bd"/>
</dbReference>
<keyword evidence="3 5" id="KW-0819">tRNA processing</keyword>
<sequence length="346" mass="38277">MSRTLPDPIEAGAIRTALAPMQNVTDHAFLHVIAEIGPPDYFFTEYFSVHSTTSLDGETLRSITENETGRPIYAQVLGNDPAALAQAAASLEDYPVAGVDLNLGCPAPKIYKRNAGGGLMRDSALVDEIIAAMREKVKGSFSVKCRLGFADDSPFDACVESVARHNVDFLTIHGRTVKQMYRGEVDYQSMKRAVERLDCPVFANGNLTSAAVAVQVLQDTGCQGAMIGRGAIRNPWIFRQIREKSLGREVFRPTLLDVRQYIERLNQAKFNPSVGDRYRIAHLKRYLIFIGEGVDPEGQFLFDVRRVKDESDLFRVCDQYLVDGGNGAKPFADEPFPGVTARPNQE</sequence>
<comment type="cofactor">
    <cofactor evidence="5 7">
        <name>FMN</name>
        <dbReference type="ChEBI" id="CHEBI:58210"/>
    </cofactor>
</comment>
<feature type="domain" description="DUS-like FMN-binding" evidence="8">
    <location>
        <begin position="18"/>
        <end position="260"/>
    </location>
</feature>
<comment type="function">
    <text evidence="5">Catalyzes the synthesis of 5,6-dihydrouridine (D), a modified base found in the D-loop of most tRNAs, via the reduction of the C5-C6 double bond in target uridines.</text>
</comment>
<evidence type="ECO:0000256" key="5">
    <source>
        <dbReference type="PIRNR" id="PIRNR006621"/>
    </source>
</evidence>
<protein>
    <recommendedName>
        <fullName evidence="5">tRNA-dihydrouridine synthase</fullName>
        <ecNumber evidence="5">1.3.1.-</ecNumber>
    </recommendedName>
</protein>
<feature type="binding site" evidence="7">
    <location>
        <begin position="228"/>
        <end position="229"/>
    </location>
    <ligand>
        <name>FMN</name>
        <dbReference type="ChEBI" id="CHEBI:58210"/>
    </ligand>
</feature>
<dbReference type="GO" id="GO:0003723">
    <property type="term" value="F:RNA binding"/>
    <property type="evidence" value="ECO:0007669"/>
    <property type="project" value="TreeGrafter"/>
</dbReference>
<organism evidence="9 10">
    <name type="scientific">Puniceicoccus vermicola</name>
    <dbReference type="NCBI Taxonomy" id="388746"/>
    <lineage>
        <taxon>Bacteria</taxon>
        <taxon>Pseudomonadati</taxon>
        <taxon>Verrucomicrobiota</taxon>
        <taxon>Opitutia</taxon>
        <taxon>Puniceicoccales</taxon>
        <taxon>Puniceicoccaceae</taxon>
        <taxon>Puniceicoccus</taxon>
    </lineage>
</organism>
<feature type="active site" description="Proton donor" evidence="6">
    <location>
        <position position="105"/>
    </location>
</feature>